<dbReference type="Proteomes" id="UP000029273">
    <property type="component" value="Unassembled WGS sequence"/>
</dbReference>
<keyword evidence="2" id="KW-1185">Reference proteome</keyword>
<sequence>MVAAGACVPESGMLVAGAAGIEVAEDGAAAVGADPLEFEVAGVLDSFLPQPASRPAPSTMATAAIFS</sequence>
<protein>
    <submittedName>
        <fullName evidence="1">Uncharacterized protein</fullName>
    </submittedName>
</protein>
<evidence type="ECO:0000313" key="2">
    <source>
        <dbReference type="Proteomes" id="UP000029273"/>
    </source>
</evidence>
<proteinExistence type="predicted"/>
<comment type="caution">
    <text evidence="1">The sequence shown here is derived from an EMBL/GenBank/DDBJ whole genome shotgun (WGS) entry which is preliminary data.</text>
</comment>
<dbReference type="EMBL" id="JQSG02000003">
    <property type="protein sequence ID" value="OBS09010.1"/>
    <property type="molecule type" value="Genomic_DNA"/>
</dbReference>
<organism evidence="1 2">
    <name type="scientific">Acidihalobacter prosperus</name>
    <dbReference type="NCBI Taxonomy" id="160660"/>
    <lineage>
        <taxon>Bacteria</taxon>
        <taxon>Pseudomonadati</taxon>
        <taxon>Pseudomonadota</taxon>
        <taxon>Gammaproteobacteria</taxon>
        <taxon>Chromatiales</taxon>
        <taxon>Ectothiorhodospiraceae</taxon>
        <taxon>Acidihalobacter</taxon>
    </lineage>
</organism>
<evidence type="ECO:0000313" key="1">
    <source>
        <dbReference type="EMBL" id="OBS09010.1"/>
    </source>
</evidence>
<dbReference type="AlphaFoldDB" id="A0A1A6C389"/>
<reference evidence="1 2" key="1">
    <citation type="journal article" date="2014" name="Genome Announc.">
        <title>Draft Genome Sequence of the Iron-Oxidizing, Acidophilic, and Halotolerant 'Thiobacillus prosperus' Type Strain DSM 5130.</title>
        <authorList>
            <person name="Ossandon F.J."/>
            <person name="Cardenas J.P."/>
            <person name="Corbett M."/>
            <person name="Quatrini R."/>
            <person name="Holmes D.S."/>
            <person name="Watkin E."/>
        </authorList>
    </citation>
    <scope>NUCLEOTIDE SEQUENCE [LARGE SCALE GENOMIC DNA]</scope>
    <source>
        <strain evidence="1 2">DSM 5130</strain>
    </source>
</reference>
<name>A0A1A6C389_9GAMM</name>
<gene>
    <name evidence="1" type="ORF">Thpro_021338</name>
</gene>
<accession>A0A1A6C389</accession>